<dbReference type="AlphaFoldDB" id="A0A143PJB3"/>
<dbReference type="RefSeq" id="WP_110170503.1">
    <property type="nucleotide sequence ID" value="NZ_CP015136.1"/>
</dbReference>
<gene>
    <name evidence="1" type="ORF">LuPra_01886</name>
</gene>
<keyword evidence="1" id="KW-0808">Transferase</keyword>
<reference evidence="1 2" key="1">
    <citation type="journal article" date="2016" name="Genome Announc.">
        <title>First Complete Genome Sequence of a Subdivision 6 Acidobacterium Strain.</title>
        <authorList>
            <person name="Huang S."/>
            <person name="Vieira S."/>
            <person name="Bunk B."/>
            <person name="Riedel T."/>
            <person name="Sproer C."/>
            <person name="Overmann J."/>
        </authorList>
    </citation>
    <scope>NUCLEOTIDE SEQUENCE [LARGE SCALE GENOMIC DNA]</scope>
    <source>
        <strain evidence="2">DSM 100886 HEG_-6_39</strain>
    </source>
</reference>
<protein>
    <submittedName>
        <fullName evidence="1">Putative kinase</fullName>
    </submittedName>
</protein>
<dbReference type="KEGG" id="abac:LuPra_01886"/>
<dbReference type="Gene3D" id="3.40.50.300">
    <property type="entry name" value="P-loop containing nucleotide triphosphate hydrolases"/>
    <property type="match status" value="1"/>
</dbReference>
<keyword evidence="2" id="KW-1185">Reference proteome</keyword>
<dbReference type="Proteomes" id="UP000076079">
    <property type="component" value="Chromosome"/>
</dbReference>
<dbReference type="Pfam" id="PF13671">
    <property type="entry name" value="AAA_33"/>
    <property type="match status" value="1"/>
</dbReference>
<dbReference type="STRING" id="1855912.LuPra_01886"/>
<organism evidence="1 2">
    <name type="scientific">Luteitalea pratensis</name>
    <dbReference type="NCBI Taxonomy" id="1855912"/>
    <lineage>
        <taxon>Bacteria</taxon>
        <taxon>Pseudomonadati</taxon>
        <taxon>Acidobacteriota</taxon>
        <taxon>Vicinamibacteria</taxon>
        <taxon>Vicinamibacterales</taxon>
        <taxon>Vicinamibacteraceae</taxon>
        <taxon>Luteitalea</taxon>
    </lineage>
</organism>
<reference evidence="2" key="2">
    <citation type="submission" date="2016-04" db="EMBL/GenBank/DDBJ databases">
        <title>First Complete Genome Sequence of a Subdivision 6 Acidobacterium.</title>
        <authorList>
            <person name="Huang S."/>
            <person name="Vieira S."/>
            <person name="Bunk B."/>
            <person name="Riedel T."/>
            <person name="Sproeer C."/>
            <person name="Overmann J."/>
        </authorList>
    </citation>
    <scope>NUCLEOTIDE SEQUENCE [LARGE SCALE GENOMIC DNA]</scope>
    <source>
        <strain evidence="2">DSM 100886 HEG_-6_39</strain>
    </source>
</reference>
<dbReference type="EMBL" id="CP015136">
    <property type="protein sequence ID" value="AMY08682.1"/>
    <property type="molecule type" value="Genomic_DNA"/>
</dbReference>
<sequence>MERTPKLFFLCGKMAAGKSTLARMLAEQGDAILLASDEWLGRLYPVEIVDIPAFMKYSTRLNETLTPHICTLLGRGLSVVLDFPGNTRRQRAWFRQLLDASGVDHELHVIDASDAVCKRQLHARSAGFPEGTRWTTDAEFDAITAYFDPPSPDEGFTIIRHEAGAGGQE</sequence>
<proteinExistence type="predicted"/>
<dbReference type="GO" id="GO:0016301">
    <property type="term" value="F:kinase activity"/>
    <property type="evidence" value="ECO:0007669"/>
    <property type="project" value="UniProtKB-KW"/>
</dbReference>
<dbReference type="SUPFAM" id="SSF52540">
    <property type="entry name" value="P-loop containing nucleoside triphosphate hydrolases"/>
    <property type="match status" value="1"/>
</dbReference>
<dbReference type="OrthoDB" id="531205at2"/>
<dbReference type="InterPro" id="IPR027417">
    <property type="entry name" value="P-loop_NTPase"/>
</dbReference>
<evidence type="ECO:0000313" key="2">
    <source>
        <dbReference type="Proteomes" id="UP000076079"/>
    </source>
</evidence>
<evidence type="ECO:0000313" key="1">
    <source>
        <dbReference type="EMBL" id="AMY08682.1"/>
    </source>
</evidence>
<accession>A0A143PJB3</accession>
<name>A0A143PJB3_LUTPR</name>
<keyword evidence="1" id="KW-0418">Kinase</keyword>